<name>A0AAX1Q6L7_9BACI</name>
<comment type="caution">
    <text evidence="7">The sequence shown here is derived from an EMBL/GenBank/DDBJ whole genome shotgun (WGS) entry which is preliminary data.</text>
</comment>
<feature type="domain" description="Aerobactin siderophore biosynthesis IucA/IucC-like C-terminal" evidence="6">
    <location>
        <begin position="811"/>
        <end position="972"/>
    </location>
</feature>
<keyword evidence="7" id="KW-0614">Plasmid</keyword>
<feature type="transmembrane region" description="Helical" evidence="4">
    <location>
        <begin position="294"/>
        <end position="320"/>
    </location>
</feature>
<evidence type="ECO:0000256" key="4">
    <source>
        <dbReference type="SAM" id="Phobius"/>
    </source>
</evidence>
<dbReference type="Pfam" id="PF04183">
    <property type="entry name" value="IucA_IucC"/>
    <property type="match status" value="1"/>
</dbReference>
<dbReference type="InterPro" id="IPR007310">
    <property type="entry name" value="Aerobactin_biosyn_IucA/IucC_N"/>
</dbReference>
<dbReference type="EMBL" id="LVYK01000033">
    <property type="protein sequence ID" value="RAS75693.1"/>
    <property type="molecule type" value="Genomic_DNA"/>
</dbReference>
<geneLocation type="plasmid" evidence="7">
    <name>pBEH1</name>
</geneLocation>
<dbReference type="CDD" id="cd06174">
    <property type="entry name" value="MFS"/>
    <property type="match status" value="1"/>
</dbReference>
<feature type="transmembrane region" description="Helical" evidence="4">
    <location>
        <begin position="133"/>
        <end position="154"/>
    </location>
</feature>
<evidence type="ECO:0000256" key="3">
    <source>
        <dbReference type="ARBA" id="ARBA00007832"/>
    </source>
</evidence>
<dbReference type="InterPro" id="IPR011701">
    <property type="entry name" value="MFS"/>
</dbReference>
<evidence type="ECO:0000259" key="5">
    <source>
        <dbReference type="Pfam" id="PF04183"/>
    </source>
</evidence>
<organism evidence="7 8">
    <name type="scientific">Priestia endophytica</name>
    <dbReference type="NCBI Taxonomy" id="135735"/>
    <lineage>
        <taxon>Bacteria</taxon>
        <taxon>Bacillati</taxon>
        <taxon>Bacillota</taxon>
        <taxon>Bacilli</taxon>
        <taxon>Bacillales</taxon>
        <taxon>Bacillaceae</taxon>
        <taxon>Priestia</taxon>
    </lineage>
</organism>
<dbReference type="SUPFAM" id="SSF103473">
    <property type="entry name" value="MFS general substrate transporter"/>
    <property type="match status" value="1"/>
</dbReference>
<keyword evidence="4" id="KW-0812">Transmembrane</keyword>
<dbReference type="Gene3D" id="6.10.250.3370">
    <property type="match status" value="1"/>
</dbReference>
<gene>
    <name evidence="7" type="ORF">A3864_15520</name>
</gene>
<evidence type="ECO:0000256" key="2">
    <source>
        <dbReference type="ARBA" id="ARBA00004924"/>
    </source>
</evidence>
<feature type="transmembrane region" description="Helical" evidence="4">
    <location>
        <begin position="268"/>
        <end position="288"/>
    </location>
</feature>
<dbReference type="Gene3D" id="3.30.310.280">
    <property type="match status" value="1"/>
</dbReference>
<feature type="transmembrane region" description="Helical" evidence="4">
    <location>
        <begin position="7"/>
        <end position="26"/>
    </location>
</feature>
<feature type="domain" description="Aerobactin siderophore biosynthesis IucA/IucC N-terminal" evidence="5">
    <location>
        <begin position="540"/>
        <end position="790"/>
    </location>
</feature>
<evidence type="ECO:0000313" key="8">
    <source>
        <dbReference type="Proteomes" id="UP000250174"/>
    </source>
</evidence>
<proteinExistence type="inferred from homology"/>
<feature type="transmembrane region" description="Helical" evidence="4">
    <location>
        <begin position="46"/>
        <end position="65"/>
    </location>
</feature>
<comment type="pathway">
    <text evidence="2">Siderophore biosynthesis.</text>
</comment>
<dbReference type="GO" id="GO:0019290">
    <property type="term" value="P:siderophore biosynthetic process"/>
    <property type="evidence" value="ECO:0007669"/>
    <property type="project" value="InterPro"/>
</dbReference>
<feature type="transmembrane region" description="Helical" evidence="4">
    <location>
        <begin position="332"/>
        <end position="351"/>
    </location>
</feature>
<feature type="transmembrane region" description="Helical" evidence="4">
    <location>
        <begin position="160"/>
        <end position="182"/>
    </location>
</feature>
<comment type="similarity">
    <text evidence="3">Belongs to the IucA/IucC family.</text>
</comment>
<feature type="transmembrane region" description="Helical" evidence="4">
    <location>
        <begin position="97"/>
        <end position="121"/>
    </location>
</feature>
<reference evidence="7 8" key="1">
    <citation type="submission" date="2016-03" db="EMBL/GenBank/DDBJ databases">
        <title>Comparison of Bacillus endophyticus and B. anthracis characteristics using whole genome sequence analysis and microbiological techniques.</title>
        <authorList>
            <person name="Lekota K.E."/>
            <person name="Mafofo J."/>
            <person name="Rees J."/>
            <person name="Muchadeyi F.C."/>
            <person name="Madoroba E."/>
            <person name="Van Heerden H."/>
        </authorList>
    </citation>
    <scope>NUCLEOTIDE SEQUENCE [LARGE SCALE GENOMIC DNA]</scope>
    <source>
        <strain evidence="7 8">3631_10C</strain>
        <plasmid evidence="7">pBEH1</plasmid>
    </source>
</reference>
<evidence type="ECO:0000259" key="6">
    <source>
        <dbReference type="Pfam" id="PF06276"/>
    </source>
</evidence>
<dbReference type="Proteomes" id="UP000250174">
    <property type="component" value="Unassembled WGS sequence"/>
</dbReference>
<comment type="subcellular location">
    <subcellularLocation>
        <location evidence="1">Cell membrane</location>
        <topology evidence="1">Multi-pass membrane protein</topology>
    </subcellularLocation>
</comment>
<evidence type="ECO:0000313" key="7">
    <source>
        <dbReference type="EMBL" id="RAS75693.1"/>
    </source>
</evidence>
<evidence type="ECO:0000256" key="1">
    <source>
        <dbReference type="ARBA" id="ARBA00004651"/>
    </source>
</evidence>
<accession>A0AAX1Q6L7</accession>
<protein>
    <recommendedName>
        <fullName evidence="9">Siderophore synthetase component</fullName>
    </recommendedName>
</protein>
<dbReference type="GO" id="GO:0016881">
    <property type="term" value="F:acid-amino acid ligase activity"/>
    <property type="evidence" value="ECO:0007669"/>
    <property type="project" value="UniProtKB-ARBA"/>
</dbReference>
<dbReference type="InterPro" id="IPR022770">
    <property type="entry name" value="IucA/IucC-like_C"/>
</dbReference>
<dbReference type="InterPro" id="IPR037455">
    <property type="entry name" value="LucA/IucC-like"/>
</dbReference>
<feature type="transmembrane region" description="Helical" evidence="4">
    <location>
        <begin position="203"/>
        <end position="224"/>
    </location>
</feature>
<dbReference type="Gene3D" id="1.10.510.40">
    <property type="match status" value="1"/>
</dbReference>
<dbReference type="Gene3D" id="1.20.1250.20">
    <property type="entry name" value="MFS general substrate transporter like domains"/>
    <property type="match status" value="2"/>
</dbReference>
<feature type="transmembrane region" description="Helical" evidence="4">
    <location>
        <begin position="363"/>
        <end position="385"/>
    </location>
</feature>
<keyword evidence="4" id="KW-0472">Membrane</keyword>
<dbReference type="AlphaFoldDB" id="A0AAX1Q6L7"/>
<dbReference type="PANTHER" id="PTHR34384">
    <property type="entry name" value="L-2,3-DIAMINOPROPANOATE--CITRATE LIGASE"/>
    <property type="match status" value="1"/>
</dbReference>
<dbReference type="GO" id="GO:0005886">
    <property type="term" value="C:plasma membrane"/>
    <property type="evidence" value="ECO:0007669"/>
    <property type="project" value="UniProtKB-SubCell"/>
</dbReference>
<dbReference type="Pfam" id="PF06276">
    <property type="entry name" value="FhuF"/>
    <property type="match status" value="1"/>
</dbReference>
<sequence>MTTVQKGFIYLCLLSTLISEMLLSPFFPQLFSTYFQVEGVQATSLYISVCRIVVIVMTPIWTIFLKKWGLKLIIPVGLFAMGSCKFLLPTVTSFEQFLLISILLLFFQSSIYLLYPALVAASKNEQEKLKGTTTYLFIFHGSVIISGLLGSFAINQSVPLNSYYIFAFCDLVFAIGCWLYLPKQTRQAGSEEKKKGAHKENRWQGELIVYLLIVFLFFLGHQAIRPYLTMFLEQNYTLSNQSLSLMYVMPSLVAIFLQGLLPRGFLKAHIRVILLALIGLTGIMVFLQTTVDQVWSFIFVRVIYSVGFFVSLIGMDLLFFQLGIGKRSPLSYSLVISTQNIALLFAPMSALVMVELSGFKGPFLLSGLLLIGSAIGLFLLFYIPIKSSIYIKKRELDNVKICDTPLTMLTEENWIHADKQLLAKMLQEFIYEEIFVPDVLSEENGIRTYKWEDKKGTVYHFQAKTRLFDSVSVLPDSIKILKNDDKDIPIALSLLLSIQEEGKMSGSTTGHLVREYLHTLLADTHIQEKSKTAEKLVYLDYAELEGEMTGHPWITYNKGRIGFGYDDYVQFAPEQKKQVNLSWIAVHKNIGTFHSVEELSHDQVIDQELGEEARQQFTKRLQAMNVQPEHYYFMPIHLWQWNQSIVPMFAAEIAKQELIPLGEGGDEYLPQQSIRTFVNMSNKEKYHVKLPMSILNTLVYRGLPGERTVIAPEVTTFMKNILENDSFLKDECRLGLLGEVATMNVDQPTFHAVKGAPYQYLELLGVVWRESIYNELKDEEQAITLASLLHVDHEGTPFVSKLIEKSGLTVEEWVNKLAKAILPPLLHYLYQYGTVFSPHGQNTVLVLKDYMPERTIMKDFVDDVNVSDQPFPELKGLSDRMKQVLRSEEPEGLTQFILTGLFICHFRYLSDILEEKEGFSERTFWGIMRGEILSYQQRFPHLQERYQLFDLLRPTFTKLTLNRNRMFDYGYEDDDDRPHASEFGVVTNALHAGVAEKTGKVEAK</sequence>
<dbReference type="GO" id="GO:0022857">
    <property type="term" value="F:transmembrane transporter activity"/>
    <property type="evidence" value="ECO:0007669"/>
    <property type="project" value="InterPro"/>
</dbReference>
<evidence type="ECO:0008006" key="9">
    <source>
        <dbReference type="Google" id="ProtNLM"/>
    </source>
</evidence>
<dbReference type="Pfam" id="PF07690">
    <property type="entry name" value="MFS_1"/>
    <property type="match status" value="1"/>
</dbReference>
<feature type="transmembrane region" description="Helical" evidence="4">
    <location>
        <begin position="72"/>
        <end position="91"/>
    </location>
</feature>
<dbReference type="InterPro" id="IPR036259">
    <property type="entry name" value="MFS_trans_sf"/>
</dbReference>
<keyword evidence="4" id="KW-1133">Transmembrane helix</keyword>
<dbReference type="PANTHER" id="PTHR34384:SF6">
    <property type="entry name" value="STAPHYLOFERRIN B SYNTHASE"/>
    <property type="match status" value="1"/>
</dbReference>